<evidence type="ECO:0000313" key="3">
    <source>
        <dbReference type="Proteomes" id="UP001152797"/>
    </source>
</evidence>
<dbReference type="OrthoDB" id="418933at2759"/>
<dbReference type="EMBL" id="CAMXCT020004669">
    <property type="protein sequence ID" value="CAL1163298.1"/>
    <property type="molecule type" value="Genomic_DNA"/>
</dbReference>
<comment type="caution">
    <text evidence="1">The sequence shown here is derived from an EMBL/GenBank/DDBJ whole genome shotgun (WGS) entry which is preliminary data.</text>
</comment>
<evidence type="ECO:0000313" key="1">
    <source>
        <dbReference type="EMBL" id="CAI4009923.1"/>
    </source>
</evidence>
<protein>
    <submittedName>
        <fullName evidence="1">Uncharacterized protein</fullName>
    </submittedName>
</protein>
<dbReference type="Proteomes" id="UP001152797">
    <property type="component" value="Unassembled WGS sequence"/>
</dbReference>
<dbReference type="EMBL" id="CAMXCT010004669">
    <property type="protein sequence ID" value="CAI4009923.1"/>
    <property type="molecule type" value="Genomic_DNA"/>
</dbReference>
<sequence>MTGERACPTAKQAAHMAVADVAAGGISEEICTVSVGHDMTFSANGVWALTHRAWCAQLSAECVAAEAAYGVNFTALQVLSKRHFQGRAHDETKLRALIKETWPLASELLSQCPAAVLVSSALLMLTEMHRLDAIRTNWEHEQLFHRISRYERAMVDAGNRLQVISDDFWPLSSAWDLLLSMVDFIKEKVRAAQDLMSPASSSGPQITDEAHVQALEDVAAIMSSLGLEWWPCRGTLIALLRHGACSGVLAPSPGHPRRDVVDHDVDVMVGVPSEAAWSSTLRWLVDAQLRQRGWNACFGRYSVDASLDSFEIKLAREDLMLCTRKNPEMVLDLATYVRGNGPSVFAQRYCVPALPGDSGCYIPRAGTLRGGQGRLRSSAIRPLGRCKAGHISVPCPHKPLETLQATMPEVNFTRHCLALPDVVKRQQRGYLTDEPWLRSGLTLEDVEVLRRRAAQLDAEGYMSMTPYFGSCDLSNLPPQNVEERKQISVAADLAEAAVFEAEAPLLLRLQPGTLRFWEDVKPLARTCMMCCQGRSLGEVQGAVGSPI</sequence>
<reference evidence="1" key="1">
    <citation type="submission" date="2022-10" db="EMBL/GenBank/DDBJ databases">
        <authorList>
            <person name="Chen Y."/>
            <person name="Dougan E. K."/>
            <person name="Chan C."/>
            <person name="Rhodes N."/>
            <person name="Thang M."/>
        </authorList>
    </citation>
    <scope>NUCLEOTIDE SEQUENCE</scope>
</reference>
<reference evidence="2" key="2">
    <citation type="submission" date="2024-04" db="EMBL/GenBank/DDBJ databases">
        <authorList>
            <person name="Chen Y."/>
            <person name="Shah S."/>
            <person name="Dougan E. K."/>
            <person name="Thang M."/>
            <person name="Chan C."/>
        </authorList>
    </citation>
    <scope>NUCLEOTIDE SEQUENCE [LARGE SCALE GENOMIC DNA]</scope>
</reference>
<dbReference type="EMBL" id="CAMXCT030004669">
    <property type="protein sequence ID" value="CAL4797235.1"/>
    <property type="molecule type" value="Genomic_DNA"/>
</dbReference>
<evidence type="ECO:0000313" key="2">
    <source>
        <dbReference type="EMBL" id="CAL1163298.1"/>
    </source>
</evidence>
<keyword evidence="3" id="KW-1185">Reference proteome</keyword>
<accession>A0A9P1DGX5</accession>
<gene>
    <name evidence="1" type="ORF">C1SCF055_LOCUS35248</name>
</gene>
<dbReference type="AlphaFoldDB" id="A0A9P1DGX5"/>
<organism evidence="1">
    <name type="scientific">Cladocopium goreaui</name>
    <dbReference type="NCBI Taxonomy" id="2562237"/>
    <lineage>
        <taxon>Eukaryota</taxon>
        <taxon>Sar</taxon>
        <taxon>Alveolata</taxon>
        <taxon>Dinophyceae</taxon>
        <taxon>Suessiales</taxon>
        <taxon>Symbiodiniaceae</taxon>
        <taxon>Cladocopium</taxon>
    </lineage>
</organism>
<proteinExistence type="predicted"/>
<name>A0A9P1DGX5_9DINO</name>